<name>A0AAP0C5T2_9ASTR</name>
<feature type="chain" id="PRO_5042882590" description="Reverse transcriptase domain-containing protein" evidence="1">
    <location>
        <begin position="22"/>
        <end position="382"/>
    </location>
</feature>
<gene>
    <name evidence="3" type="ORF">SSX86_033063</name>
</gene>
<feature type="non-terminal residue" evidence="3">
    <location>
        <position position="382"/>
    </location>
</feature>
<evidence type="ECO:0000313" key="4">
    <source>
        <dbReference type="Proteomes" id="UP001408789"/>
    </source>
</evidence>
<dbReference type="Proteomes" id="UP001408789">
    <property type="component" value="Unassembled WGS sequence"/>
</dbReference>
<dbReference type="PROSITE" id="PS50878">
    <property type="entry name" value="RT_POL"/>
    <property type="match status" value="1"/>
</dbReference>
<keyword evidence="1" id="KW-0732">Signal</keyword>
<comment type="caution">
    <text evidence="3">The sequence shown here is derived from an EMBL/GenBank/DDBJ whole genome shotgun (WGS) entry which is preliminary data.</text>
</comment>
<dbReference type="PANTHER" id="PTHR33116">
    <property type="entry name" value="REVERSE TRANSCRIPTASE ZINC-BINDING DOMAIN-CONTAINING PROTEIN-RELATED-RELATED"/>
    <property type="match status" value="1"/>
</dbReference>
<dbReference type="SUPFAM" id="SSF56672">
    <property type="entry name" value="DNA/RNA polymerases"/>
    <property type="match status" value="1"/>
</dbReference>
<protein>
    <recommendedName>
        <fullName evidence="2">Reverse transcriptase domain-containing protein</fullName>
    </recommendedName>
</protein>
<accession>A0AAP0C5T2</accession>
<dbReference type="AlphaFoldDB" id="A0AAP0C5T2"/>
<dbReference type="EMBL" id="JBCNJP010018275">
    <property type="protein sequence ID" value="KAK9047975.1"/>
    <property type="molecule type" value="Genomic_DNA"/>
</dbReference>
<feature type="signal peptide" evidence="1">
    <location>
        <begin position="1"/>
        <end position="21"/>
    </location>
</feature>
<dbReference type="Pfam" id="PF00078">
    <property type="entry name" value="RVT_1"/>
    <property type="match status" value="1"/>
</dbReference>
<dbReference type="InterPro" id="IPR043502">
    <property type="entry name" value="DNA/RNA_pol_sf"/>
</dbReference>
<dbReference type="PANTHER" id="PTHR33116:SF78">
    <property type="entry name" value="OS12G0587133 PROTEIN"/>
    <property type="match status" value="1"/>
</dbReference>
<dbReference type="InterPro" id="IPR000477">
    <property type="entry name" value="RT_dom"/>
</dbReference>
<keyword evidence="4" id="KW-1185">Reference proteome</keyword>
<proteinExistence type="predicted"/>
<evidence type="ECO:0000256" key="1">
    <source>
        <dbReference type="SAM" id="SignalP"/>
    </source>
</evidence>
<organism evidence="3 4">
    <name type="scientific">Deinandra increscens subsp. villosa</name>
    <dbReference type="NCBI Taxonomy" id="3103831"/>
    <lineage>
        <taxon>Eukaryota</taxon>
        <taxon>Viridiplantae</taxon>
        <taxon>Streptophyta</taxon>
        <taxon>Embryophyta</taxon>
        <taxon>Tracheophyta</taxon>
        <taxon>Spermatophyta</taxon>
        <taxon>Magnoliopsida</taxon>
        <taxon>eudicotyledons</taxon>
        <taxon>Gunneridae</taxon>
        <taxon>Pentapetalae</taxon>
        <taxon>asterids</taxon>
        <taxon>campanulids</taxon>
        <taxon>Asterales</taxon>
        <taxon>Asteraceae</taxon>
        <taxon>Asteroideae</taxon>
        <taxon>Heliantheae alliance</taxon>
        <taxon>Madieae</taxon>
        <taxon>Madiinae</taxon>
        <taxon>Deinandra</taxon>
    </lineage>
</organism>
<feature type="domain" description="Reverse transcriptase" evidence="2">
    <location>
        <begin position="1"/>
        <end position="189"/>
    </location>
</feature>
<reference evidence="3 4" key="1">
    <citation type="submission" date="2024-04" db="EMBL/GenBank/DDBJ databases">
        <title>The reference genome of an endangered Asteraceae, Deinandra increscens subsp. villosa, native to the Central Coast of California.</title>
        <authorList>
            <person name="Guilliams M."/>
            <person name="Hasenstab-Lehman K."/>
            <person name="Meyer R."/>
            <person name="Mcevoy S."/>
        </authorList>
    </citation>
    <scope>NUCLEOTIDE SEQUENCE [LARGE SCALE GENOMIC DNA]</scope>
    <source>
        <tissue evidence="3">Leaf</tissue>
    </source>
</reference>
<evidence type="ECO:0000313" key="3">
    <source>
        <dbReference type="EMBL" id="KAK9047975.1"/>
    </source>
</evidence>
<sequence length="382" mass="43123">MITIFLVVILLFEKAFDSVSWAFIDDMLGQLNFPPKWRLWINGCLRASRSSVLLNGCPTLEFQCARGVRQGDPLSPFLFLIVMEAFHALMDKAIKLGIFHGLGIVRSEMVVSHLTYADDAIVIGDWSSMNIANLIRLLRGFFLVSGLRVNLNKCGLYGVNVDPEVVKSSAADCGCLGGELPFKYLGLLVGESMNRIHSWKPVIDIFQSQLSKWKAKHLSMGGRLVLINSVLDSLPQYYFSLYKAPKMVINMLECIRFNFLWGGGDGGSTGTKKIHWISRSEICRPKISGGLGLDPLENINLALLVKWFWRFCKEPSALWRKVILNIHCPHSLPQWIPCQKGISGVWKNITSVEAVLTKKHVRLKDLIYWDGSNWVWRPDQEG</sequence>
<evidence type="ECO:0000259" key="2">
    <source>
        <dbReference type="PROSITE" id="PS50878"/>
    </source>
</evidence>